<dbReference type="Proteomes" id="UP000199452">
    <property type="component" value="Unassembled WGS sequence"/>
</dbReference>
<proteinExistence type="predicted"/>
<keyword evidence="3" id="KW-1185">Reference proteome</keyword>
<reference evidence="2 3" key="1">
    <citation type="submission" date="2016-09" db="EMBL/GenBank/DDBJ databases">
        <authorList>
            <person name="Capua I."/>
            <person name="De Benedictis P."/>
            <person name="Joannis T."/>
            <person name="Lombin L.H."/>
            <person name="Cattoli G."/>
        </authorList>
    </citation>
    <scope>NUCLEOTIDE SEQUENCE [LARGE SCALE GENOMIC DNA]</scope>
    <source>
        <strain evidence="2 3">A7P-90m</strain>
    </source>
</reference>
<sequence>MQLIGLIGEKGIAFFQNRKMRITHLRCSDGKNVVLYPLSPLKISCNGAHQPRAKVCNYPHATARQATKRNSPVYQPKPFRDIPGDSQEQGCQNGHLREQRGAAC</sequence>
<accession>A0A1G6HQI2</accession>
<gene>
    <name evidence="2" type="ORF">SAMN05216323_101264</name>
</gene>
<organism evidence="2 3">
    <name type="scientific">Williamwhitmania taraxaci</name>
    <dbReference type="NCBI Taxonomy" id="1640674"/>
    <lineage>
        <taxon>Bacteria</taxon>
        <taxon>Pseudomonadati</taxon>
        <taxon>Bacteroidota</taxon>
        <taxon>Bacteroidia</taxon>
        <taxon>Bacteroidales</taxon>
        <taxon>Williamwhitmaniaceae</taxon>
        <taxon>Williamwhitmania</taxon>
    </lineage>
</organism>
<feature type="region of interest" description="Disordered" evidence="1">
    <location>
        <begin position="66"/>
        <end position="104"/>
    </location>
</feature>
<evidence type="ECO:0000313" key="3">
    <source>
        <dbReference type="Proteomes" id="UP000199452"/>
    </source>
</evidence>
<dbReference type="AlphaFoldDB" id="A0A1G6HQI2"/>
<feature type="non-terminal residue" evidence="2">
    <location>
        <position position="104"/>
    </location>
</feature>
<evidence type="ECO:0000256" key="1">
    <source>
        <dbReference type="SAM" id="MobiDB-lite"/>
    </source>
</evidence>
<name>A0A1G6HQI2_9BACT</name>
<evidence type="ECO:0000313" key="2">
    <source>
        <dbReference type="EMBL" id="SDB96454.1"/>
    </source>
</evidence>
<dbReference type="EMBL" id="FMYP01000012">
    <property type="protein sequence ID" value="SDB96454.1"/>
    <property type="molecule type" value="Genomic_DNA"/>
</dbReference>
<protein>
    <submittedName>
        <fullName evidence="2">Uncharacterized protein</fullName>
    </submittedName>
</protein>
<feature type="compositionally biased region" description="Basic and acidic residues" evidence="1">
    <location>
        <begin position="95"/>
        <end position="104"/>
    </location>
</feature>